<gene>
    <name evidence="6" type="primary">pcoC_1</name>
    <name evidence="6" type="ORF">GALL_408050</name>
</gene>
<feature type="region of interest" description="Disordered" evidence="3">
    <location>
        <begin position="60"/>
        <end position="105"/>
    </location>
</feature>
<keyword evidence="4" id="KW-0812">Transmembrane</keyword>
<dbReference type="GO" id="GO:0042597">
    <property type="term" value="C:periplasmic space"/>
    <property type="evidence" value="ECO:0007669"/>
    <property type="project" value="InterPro"/>
</dbReference>
<organism evidence="6">
    <name type="scientific">mine drainage metagenome</name>
    <dbReference type="NCBI Taxonomy" id="410659"/>
    <lineage>
        <taxon>unclassified sequences</taxon>
        <taxon>metagenomes</taxon>
        <taxon>ecological metagenomes</taxon>
    </lineage>
</organism>
<reference evidence="6" key="1">
    <citation type="submission" date="2016-10" db="EMBL/GenBank/DDBJ databases">
        <title>Sequence of Gallionella enrichment culture.</title>
        <authorList>
            <person name="Poehlein A."/>
            <person name="Muehling M."/>
            <person name="Daniel R."/>
        </authorList>
    </citation>
    <scope>NUCLEOTIDE SEQUENCE</scope>
</reference>
<evidence type="ECO:0000256" key="1">
    <source>
        <dbReference type="ARBA" id="ARBA00022729"/>
    </source>
</evidence>
<sequence>MTGPDGAVVSTGDVVLSGSTVAENLVDARPAGTYTVAWRITSTDGHPVSGSFTFTATGAASTATAPATADPTMSVAGSSASASPLPSGTLVIAPSPTPSGSTGASTGMSPGLVAGLVILVAGAGAAALLVARRRGR</sequence>
<dbReference type="Gene3D" id="2.60.40.1220">
    <property type="match status" value="1"/>
</dbReference>
<proteinExistence type="predicted"/>
<keyword evidence="4" id="KW-1133">Transmembrane helix</keyword>
<dbReference type="InterPro" id="IPR014755">
    <property type="entry name" value="Cu-Rt/internalin_Ig-like"/>
</dbReference>
<evidence type="ECO:0000259" key="5">
    <source>
        <dbReference type="Pfam" id="PF04234"/>
    </source>
</evidence>
<name>A0A1J5QBZ7_9ZZZZ</name>
<evidence type="ECO:0000256" key="4">
    <source>
        <dbReference type="SAM" id="Phobius"/>
    </source>
</evidence>
<dbReference type="InterPro" id="IPR007348">
    <property type="entry name" value="CopC_dom"/>
</dbReference>
<dbReference type="AlphaFoldDB" id="A0A1J5QBZ7"/>
<keyword evidence="4" id="KW-0472">Membrane</keyword>
<dbReference type="InterPro" id="IPR014756">
    <property type="entry name" value="Ig_E-set"/>
</dbReference>
<evidence type="ECO:0000256" key="2">
    <source>
        <dbReference type="ARBA" id="ARBA00023008"/>
    </source>
</evidence>
<dbReference type="EMBL" id="MLJW01001600">
    <property type="protein sequence ID" value="OIQ77503.1"/>
    <property type="molecule type" value="Genomic_DNA"/>
</dbReference>
<keyword evidence="1" id="KW-0732">Signal</keyword>
<dbReference type="GO" id="GO:0005507">
    <property type="term" value="F:copper ion binding"/>
    <property type="evidence" value="ECO:0007669"/>
    <property type="project" value="InterPro"/>
</dbReference>
<accession>A0A1J5QBZ7</accession>
<dbReference type="Pfam" id="PF04234">
    <property type="entry name" value="CopC"/>
    <property type="match status" value="1"/>
</dbReference>
<evidence type="ECO:0000256" key="3">
    <source>
        <dbReference type="SAM" id="MobiDB-lite"/>
    </source>
</evidence>
<keyword evidence="2" id="KW-0186">Copper</keyword>
<comment type="caution">
    <text evidence="6">The sequence shown here is derived from an EMBL/GenBank/DDBJ whole genome shotgun (WGS) entry which is preliminary data.</text>
</comment>
<feature type="compositionally biased region" description="Low complexity" evidence="3">
    <location>
        <begin position="60"/>
        <end position="88"/>
    </location>
</feature>
<dbReference type="GO" id="GO:0046688">
    <property type="term" value="P:response to copper ion"/>
    <property type="evidence" value="ECO:0007669"/>
    <property type="project" value="InterPro"/>
</dbReference>
<protein>
    <submittedName>
        <fullName evidence="6">Copper resistance protein C</fullName>
    </submittedName>
</protein>
<feature type="transmembrane region" description="Helical" evidence="4">
    <location>
        <begin position="111"/>
        <end position="131"/>
    </location>
</feature>
<feature type="domain" description="CopC" evidence="5">
    <location>
        <begin position="3"/>
        <end position="55"/>
    </location>
</feature>
<dbReference type="SUPFAM" id="SSF81296">
    <property type="entry name" value="E set domains"/>
    <property type="match status" value="1"/>
</dbReference>
<evidence type="ECO:0000313" key="6">
    <source>
        <dbReference type="EMBL" id="OIQ77503.1"/>
    </source>
</evidence>